<evidence type="ECO:0000256" key="3">
    <source>
        <dbReference type="ARBA" id="ARBA00022553"/>
    </source>
</evidence>
<reference evidence="9 10" key="1">
    <citation type="submission" date="2017-03" db="EMBL/GenBank/DDBJ databases">
        <title>Genome sequence of Sphingomonas dokdonensis DSM 21029.</title>
        <authorList>
            <person name="Poehlein A."/>
            <person name="Wuebbeler J.H."/>
            <person name="Steinbuechel A."/>
            <person name="Daniel R."/>
        </authorList>
    </citation>
    <scope>NUCLEOTIDE SEQUENCE [LARGE SCALE GENOMIC DNA]</scope>
    <source>
        <strain evidence="9 10">DSM 21029</strain>
    </source>
</reference>
<dbReference type="CDD" id="cd00082">
    <property type="entry name" value="HisKA"/>
    <property type="match status" value="1"/>
</dbReference>
<dbReference type="EC" id="2.7.13.3" evidence="2"/>
<keyword evidence="5" id="KW-0175">Coiled coil</keyword>
<evidence type="ECO:0000313" key="10">
    <source>
        <dbReference type="Proteomes" id="UP000197290"/>
    </source>
</evidence>
<evidence type="ECO:0000259" key="7">
    <source>
        <dbReference type="PROSITE" id="PS50109"/>
    </source>
</evidence>
<dbReference type="SUPFAM" id="SSF52172">
    <property type="entry name" value="CheY-like"/>
    <property type="match status" value="1"/>
</dbReference>
<name>A0A245ZUT4_9SPHN</name>
<dbReference type="InterPro" id="IPR036097">
    <property type="entry name" value="HisK_dim/P_sf"/>
</dbReference>
<evidence type="ECO:0000313" key="9">
    <source>
        <dbReference type="EMBL" id="OWK33509.1"/>
    </source>
</evidence>
<dbReference type="InterPro" id="IPR005467">
    <property type="entry name" value="His_kinase_dom"/>
</dbReference>
<dbReference type="PROSITE" id="PS50109">
    <property type="entry name" value="HIS_KIN"/>
    <property type="match status" value="1"/>
</dbReference>
<gene>
    <name evidence="9" type="ORF">SPDO_03880</name>
</gene>
<evidence type="ECO:0000259" key="8">
    <source>
        <dbReference type="PROSITE" id="PS50110"/>
    </source>
</evidence>
<evidence type="ECO:0000256" key="2">
    <source>
        <dbReference type="ARBA" id="ARBA00012438"/>
    </source>
</evidence>
<dbReference type="Gene3D" id="3.30.565.10">
    <property type="entry name" value="Histidine kinase-like ATPase, C-terminal domain"/>
    <property type="match status" value="1"/>
</dbReference>
<keyword evidence="6" id="KW-0472">Membrane</keyword>
<evidence type="ECO:0000256" key="5">
    <source>
        <dbReference type="SAM" id="Coils"/>
    </source>
</evidence>
<feature type="coiled-coil region" evidence="5">
    <location>
        <begin position="243"/>
        <end position="270"/>
    </location>
</feature>
<dbReference type="Pfam" id="PF00072">
    <property type="entry name" value="Response_reg"/>
    <property type="match status" value="1"/>
</dbReference>
<dbReference type="GO" id="GO:0000155">
    <property type="term" value="F:phosphorelay sensor kinase activity"/>
    <property type="evidence" value="ECO:0007669"/>
    <property type="project" value="InterPro"/>
</dbReference>
<dbReference type="RefSeq" id="WP_088365754.1">
    <property type="nucleotide sequence ID" value="NZ_NBBI01000001.1"/>
</dbReference>
<dbReference type="Gene3D" id="1.10.287.130">
    <property type="match status" value="1"/>
</dbReference>
<keyword evidence="3 4" id="KW-0597">Phosphoprotein</keyword>
<dbReference type="PANTHER" id="PTHR43065">
    <property type="entry name" value="SENSOR HISTIDINE KINASE"/>
    <property type="match status" value="1"/>
</dbReference>
<evidence type="ECO:0000256" key="1">
    <source>
        <dbReference type="ARBA" id="ARBA00000085"/>
    </source>
</evidence>
<dbReference type="EMBL" id="NBBI01000001">
    <property type="protein sequence ID" value="OWK33509.1"/>
    <property type="molecule type" value="Genomic_DNA"/>
</dbReference>
<feature type="transmembrane region" description="Helical" evidence="6">
    <location>
        <begin position="22"/>
        <end position="42"/>
    </location>
</feature>
<dbReference type="SMART" id="SM00448">
    <property type="entry name" value="REC"/>
    <property type="match status" value="1"/>
</dbReference>
<dbReference type="Pfam" id="PF02518">
    <property type="entry name" value="HATPase_c"/>
    <property type="match status" value="1"/>
</dbReference>
<organism evidence="9 10">
    <name type="scientific">Sphingomonas dokdonensis</name>
    <dbReference type="NCBI Taxonomy" id="344880"/>
    <lineage>
        <taxon>Bacteria</taxon>
        <taxon>Pseudomonadati</taxon>
        <taxon>Pseudomonadota</taxon>
        <taxon>Alphaproteobacteria</taxon>
        <taxon>Sphingomonadales</taxon>
        <taxon>Sphingomonadaceae</taxon>
        <taxon>Sphingomonas</taxon>
    </lineage>
</organism>
<dbReference type="InterPro" id="IPR003661">
    <property type="entry name" value="HisK_dim/P_dom"/>
</dbReference>
<dbReference type="PANTHER" id="PTHR43065:SF42">
    <property type="entry name" value="TWO-COMPONENT SENSOR PPRA"/>
    <property type="match status" value="1"/>
</dbReference>
<dbReference type="Pfam" id="PF00512">
    <property type="entry name" value="HisKA"/>
    <property type="match status" value="1"/>
</dbReference>
<feature type="transmembrane region" description="Helical" evidence="6">
    <location>
        <begin position="200"/>
        <end position="221"/>
    </location>
</feature>
<comment type="caution">
    <text evidence="9">The sequence shown here is derived from an EMBL/GenBank/DDBJ whole genome shotgun (WGS) entry which is preliminary data.</text>
</comment>
<feature type="modified residue" description="4-aspartylphosphate" evidence="4">
    <location>
        <position position="565"/>
    </location>
</feature>
<dbReference type="InterPro" id="IPR001789">
    <property type="entry name" value="Sig_transdc_resp-reg_receiver"/>
</dbReference>
<dbReference type="InterPro" id="IPR007891">
    <property type="entry name" value="CHASE3"/>
</dbReference>
<comment type="catalytic activity">
    <reaction evidence="1">
        <text>ATP + protein L-histidine = ADP + protein N-phospho-L-histidine.</text>
        <dbReference type="EC" id="2.7.13.3"/>
    </reaction>
</comment>
<keyword evidence="6" id="KW-1133">Transmembrane helix</keyword>
<sequence>MPVIADKAAEAPRALLSARRTITLIVIGVLGIGVLVALILALGEANRQRDRAVSLQSHSYDVMILARTLSGTIAQSEASLGRYVISGDKQLGQSYFDDWRRAGDQIQRLSSLTRDDAAQQQRVARLRSAYQKRGEELSLIALSTTYGKNQQALSRYYAARQAPALDQIRTVLDEIIAGERDVLIQRTAATMALVTRSTRAAFVFSAFGVLLLLGALVLGWMTVRLLTAGAQAQAEADAERARAAELAVAVREATDELRAQEARLRQAHKMDAIGQLTGGIAHDFNNMLAIIIGGLELAQRSAAGAAGDAGRHIESAREGALRAAELTRRLLAFAREGPIDPQRVPVGTLLATMRDLMDRTLGDGITVEIVDETAGACVHADRVQLENCILNLAVNARDAMDGRGLLTITTRLEPSDNGELVTIAVRDTGCGMAPEVAERVFEPFFTTKPMGKGTGLGLSQAFSFTRQLGGDAIIDTAPGAGTTVCLRIPRDLGEASEPAHDQPEAIEQPATGSLKILVVEDDPRVLSATVGALTELGHTALPCPDPAQAPQALEEHAPVDLILSDVLMPGQTGPEMIAALDRQYAAIPVLFVTGFAGETRDPEHFGGHHVLRKPFTLVGLERAIAEAMARQRTGDLHSLAAE</sequence>
<dbReference type="SMART" id="SM00388">
    <property type="entry name" value="HisKA"/>
    <property type="match status" value="1"/>
</dbReference>
<dbReference type="Pfam" id="PF05227">
    <property type="entry name" value="CHASE3"/>
    <property type="match status" value="1"/>
</dbReference>
<dbReference type="InterPro" id="IPR003594">
    <property type="entry name" value="HATPase_dom"/>
</dbReference>
<feature type="domain" description="Response regulatory" evidence="8">
    <location>
        <begin position="515"/>
        <end position="628"/>
    </location>
</feature>
<dbReference type="SUPFAM" id="SSF47384">
    <property type="entry name" value="Homodimeric domain of signal transducing histidine kinase"/>
    <property type="match status" value="1"/>
</dbReference>
<proteinExistence type="predicted"/>
<protein>
    <recommendedName>
        <fullName evidence="2">histidine kinase</fullName>
        <ecNumber evidence="2">2.7.13.3</ecNumber>
    </recommendedName>
</protein>
<dbReference type="SMART" id="SM00387">
    <property type="entry name" value="HATPase_c"/>
    <property type="match status" value="1"/>
</dbReference>
<feature type="domain" description="Histidine kinase" evidence="7">
    <location>
        <begin position="279"/>
        <end position="492"/>
    </location>
</feature>
<evidence type="ECO:0000256" key="6">
    <source>
        <dbReference type="SAM" id="Phobius"/>
    </source>
</evidence>
<dbReference type="SUPFAM" id="SSF55874">
    <property type="entry name" value="ATPase domain of HSP90 chaperone/DNA topoisomerase II/histidine kinase"/>
    <property type="match status" value="1"/>
</dbReference>
<dbReference type="AlphaFoldDB" id="A0A245ZUT4"/>
<keyword evidence="10" id="KW-1185">Reference proteome</keyword>
<dbReference type="InterPro" id="IPR036890">
    <property type="entry name" value="HATPase_C_sf"/>
</dbReference>
<dbReference type="InterPro" id="IPR011006">
    <property type="entry name" value="CheY-like_superfamily"/>
</dbReference>
<dbReference type="PRINTS" id="PR00344">
    <property type="entry name" value="BCTRLSENSOR"/>
</dbReference>
<accession>A0A245ZUT4</accession>
<keyword evidence="6" id="KW-0812">Transmembrane</keyword>
<evidence type="ECO:0000256" key="4">
    <source>
        <dbReference type="PROSITE-ProRule" id="PRU00169"/>
    </source>
</evidence>
<dbReference type="Gene3D" id="3.40.50.2300">
    <property type="match status" value="1"/>
</dbReference>
<dbReference type="PROSITE" id="PS50110">
    <property type="entry name" value="RESPONSE_REGULATORY"/>
    <property type="match status" value="1"/>
</dbReference>
<dbReference type="InterPro" id="IPR004358">
    <property type="entry name" value="Sig_transdc_His_kin-like_C"/>
</dbReference>
<dbReference type="Proteomes" id="UP000197290">
    <property type="component" value="Unassembled WGS sequence"/>
</dbReference>
<dbReference type="OrthoDB" id="9796100at2"/>